<evidence type="ECO:0000256" key="1">
    <source>
        <dbReference type="ARBA" id="ARBA00022729"/>
    </source>
</evidence>
<dbReference type="InterPro" id="IPR011936">
    <property type="entry name" value="Myxo_disulph_rpt"/>
</dbReference>
<evidence type="ECO:0000256" key="5">
    <source>
        <dbReference type="SAM" id="SignalP"/>
    </source>
</evidence>
<organism evidence="6 7">
    <name type="scientific">Diacronema lutheri</name>
    <name type="common">Unicellular marine alga</name>
    <name type="synonym">Monochrysis lutheri</name>
    <dbReference type="NCBI Taxonomy" id="2081491"/>
    <lineage>
        <taxon>Eukaryota</taxon>
        <taxon>Haptista</taxon>
        <taxon>Haptophyta</taxon>
        <taxon>Pavlovophyceae</taxon>
        <taxon>Pavlovales</taxon>
        <taxon>Pavlovaceae</taxon>
        <taxon>Diacronema</taxon>
    </lineage>
</organism>
<evidence type="ECO:0000256" key="3">
    <source>
        <dbReference type="ARBA" id="ARBA00023157"/>
    </source>
</evidence>
<dbReference type="InterPro" id="IPR024079">
    <property type="entry name" value="MetalloPept_cat_dom_sf"/>
</dbReference>
<dbReference type="Proteomes" id="UP000751190">
    <property type="component" value="Unassembled WGS sequence"/>
</dbReference>
<evidence type="ECO:0000256" key="2">
    <source>
        <dbReference type="ARBA" id="ARBA00022737"/>
    </source>
</evidence>
<feature type="compositionally biased region" description="Pro residues" evidence="4">
    <location>
        <begin position="624"/>
        <end position="658"/>
    </location>
</feature>
<keyword evidence="2" id="KW-0677">Repeat</keyword>
<feature type="signal peptide" evidence="5">
    <location>
        <begin position="1"/>
        <end position="18"/>
    </location>
</feature>
<name>A0A8J6CC16_DIALT</name>
<keyword evidence="1 5" id="KW-0732">Signal</keyword>
<dbReference type="GO" id="GO:0008237">
    <property type="term" value="F:metallopeptidase activity"/>
    <property type="evidence" value="ECO:0007669"/>
    <property type="project" value="InterPro"/>
</dbReference>
<comment type="caution">
    <text evidence="6">The sequence shown here is derived from an EMBL/GenBank/DDBJ whole genome shotgun (WGS) entry which is preliminary data.</text>
</comment>
<dbReference type="Gene3D" id="3.40.390.10">
    <property type="entry name" value="Collagenase (Catalytic Domain)"/>
    <property type="match status" value="1"/>
</dbReference>
<dbReference type="SUPFAM" id="SSF55486">
    <property type="entry name" value="Metalloproteases ('zincins'), catalytic domain"/>
    <property type="match status" value="1"/>
</dbReference>
<evidence type="ECO:0008006" key="8">
    <source>
        <dbReference type="Google" id="ProtNLM"/>
    </source>
</evidence>
<evidence type="ECO:0000313" key="7">
    <source>
        <dbReference type="Proteomes" id="UP000751190"/>
    </source>
</evidence>
<keyword evidence="7" id="KW-1185">Reference proteome</keyword>
<accession>A0A8J6CC16</accession>
<evidence type="ECO:0000256" key="4">
    <source>
        <dbReference type="SAM" id="MobiDB-lite"/>
    </source>
</evidence>
<gene>
    <name evidence="6" type="ORF">KFE25_011518</name>
</gene>
<reference evidence="6" key="1">
    <citation type="submission" date="2021-05" db="EMBL/GenBank/DDBJ databases">
        <title>The genome of the haptophyte Pavlova lutheri (Diacronema luteri, Pavlovales) - a model for lipid biosynthesis in eukaryotic algae.</title>
        <authorList>
            <person name="Hulatt C.J."/>
            <person name="Posewitz M.C."/>
        </authorList>
    </citation>
    <scope>NUCLEOTIDE SEQUENCE</scope>
    <source>
        <strain evidence="6">NIVA-4/92</strain>
    </source>
</reference>
<feature type="region of interest" description="Disordered" evidence="4">
    <location>
        <begin position="412"/>
        <end position="431"/>
    </location>
</feature>
<evidence type="ECO:0000313" key="6">
    <source>
        <dbReference type="EMBL" id="KAG8462068.1"/>
    </source>
</evidence>
<feature type="region of interest" description="Disordered" evidence="4">
    <location>
        <begin position="591"/>
        <end position="658"/>
    </location>
</feature>
<feature type="compositionally biased region" description="Low complexity" evidence="4">
    <location>
        <begin position="604"/>
        <end position="623"/>
    </location>
</feature>
<keyword evidence="3" id="KW-1015">Disulfide bond</keyword>
<feature type="chain" id="PRO_5035152396" description="Peptidase M12B domain-containing protein" evidence="5">
    <location>
        <begin position="19"/>
        <end position="687"/>
    </location>
</feature>
<sequence>MGAALALALLYASTASTSYEVLRPGRVRVRVPSSGALELRFIALNRTFELAVFRQAVFADGARISVVEGGRVRALAAEEAAATYSGLLDGGRGWAHVTLGAGGVVRAALFTRTREPPPGGGGGSVREAARAGFRLFRLVPLSTLRGHARLAHGQPEHALIFYTGELPFSDGAAAVELGCGAHHAARAPSAGVTDHGLAEPRWWRRAWSSSEAEPAKSAHPAHSSEPDWWPRPGLGGEPPPRRARVGRALQAAAGGAGGGAAAEADPEDGGTVEERAGRMCHCPLQPRLLMLNIGLLVDAGFVNVTGGARGAAAEVSHMLQLANAVFTEQLGVFVRAKRLVINADQSGSFAQSGPNFAPVARTGAPGPCPSPVTPGRNAMSARWSGGGGTARVGVEGVGALLSRVGTWAEHHGADAPAASGAGNGGESSQQGHGIGAWHLLTACTFGPAIGVASIGTACAPDFGPTTVSDSGAPCDGTCDFQLDNGNAAQPVGARGAAGCAADPSEHCSGAHVAVASFVSSDTLWRTFAHELAHNLNAPHVEHGLMAPTGSRATRPRFFDDGTLCEYVSTLAERAPSCLAPAERACGNGRLESPEECDDGGTADGDGCTSTCSLERASPSASPGAPAPPPPSPPPGAVAYDPPPSPPRPPPAPVTPPTRAPALVAYFSGRSDGIYDPYGSCEAARGSC</sequence>
<dbReference type="EMBL" id="JAGTXO010000022">
    <property type="protein sequence ID" value="KAG8462068.1"/>
    <property type="molecule type" value="Genomic_DNA"/>
</dbReference>
<dbReference type="NCBIfam" id="TIGR02232">
    <property type="entry name" value="myxo_disulf_rpt"/>
    <property type="match status" value="1"/>
</dbReference>
<dbReference type="AlphaFoldDB" id="A0A8J6CC16"/>
<feature type="region of interest" description="Disordered" evidence="4">
    <location>
        <begin position="213"/>
        <end position="272"/>
    </location>
</feature>
<protein>
    <recommendedName>
        <fullName evidence="8">Peptidase M12B domain-containing protein</fullName>
    </recommendedName>
</protein>
<dbReference type="OrthoDB" id="10676397at2759"/>
<proteinExistence type="predicted"/>